<reference evidence="3" key="1">
    <citation type="journal article" date="2019" name="Int. J. Syst. Evol. Microbiol.">
        <title>The Global Catalogue of Microorganisms (GCM) 10K type strain sequencing project: providing services to taxonomists for standard genome sequencing and annotation.</title>
        <authorList>
            <consortium name="The Broad Institute Genomics Platform"/>
            <consortium name="The Broad Institute Genome Sequencing Center for Infectious Disease"/>
            <person name="Wu L."/>
            <person name="Ma J."/>
        </authorList>
    </citation>
    <scope>NUCLEOTIDE SEQUENCE [LARGE SCALE GENOMIC DNA]</scope>
    <source>
        <strain evidence="3">CGMCC 1.15399</strain>
    </source>
</reference>
<evidence type="ECO:0000313" key="2">
    <source>
        <dbReference type="EMBL" id="MFD1546250.1"/>
    </source>
</evidence>
<keyword evidence="3" id="KW-1185">Reference proteome</keyword>
<dbReference type="SMART" id="SM01260">
    <property type="entry name" value="LANC_like"/>
    <property type="match status" value="1"/>
</dbReference>
<dbReference type="Proteomes" id="UP001597097">
    <property type="component" value="Unassembled WGS sequence"/>
</dbReference>
<name>A0ABW4GUQ2_9ACTN</name>
<dbReference type="CDD" id="cd04793">
    <property type="entry name" value="LanC"/>
    <property type="match status" value="1"/>
</dbReference>
<dbReference type="InterPro" id="IPR007822">
    <property type="entry name" value="LANC-like"/>
</dbReference>
<dbReference type="EMBL" id="JBHUCM010000064">
    <property type="protein sequence ID" value="MFD1546250.1"/>
    <property type="molecule type" value="Genomic_DNA"/>
</dbReference>
<dbReference type="Pfam" id="PF05147">
    <property type="entry name" value="LANC_like"/>
    <property type="match status" value="1"/>
</dbReference>
<evidence type="ECO:0000313" key="3">
    <source>
        <dbReference type="Proteomes" id="UP001597097"/>
    </source>
</evidence>
<protein>
    <submittedName>
        <fullName evidence="2">Lanthionine synthetase C family protein</fullName>
    </submittedName>
</protein>
<comment type="caution">
    <text evidence="2">The sequence shown here is derived from an EMBL/GenBank/DDBJ whole genome shotgun (WGS) entry which is preliminary data.</text>
</comment>
<dbReference type="RefSeq" id="WP_219536429.1">
    <property type="nucleotide sequence ID" value="NZ_JAHKRM010000030.1"/>
</dbReference>
<feature type="region of interest" description="Disordered" evidence="1">
    <location>
        <begin position="1"/>
        <end position="20"/>
    </location>
</feature>
<accession>A0ABW4GUQ2</accession>
<gene>
    <name evidence="2" type="ORF">ACFSJ0_55100</name>
</gene>
<dbReference type="InterPro" id="IPR033889">
    <property type="entry name" value="LanC"/>
</dbReference>
<organism evidence="2 3">
    <name type="scientific">Nonomuraea guangzhouensis</name>
    <dbReference type="NCBI Taxonomy" id="1291555"/>
    <lineage>
        <taxon>Bacteria</taxon>
        <taxon>Bacillati</taxon>
        <taxon>Actinomycetota</taxon>
        <taxon>Actinomycetes</taxon>
        <taxon>Streptosporangiales</taxon>
        <taxon>Streptosporangiaceae</taxon>
        <taxon>Nonomuraea</taxon>
    </lineage>
</organism>
<evidence type="ECO:0000256" key="1">
    <source>
        <dbReference type="SAM" id="MobiDB-lite"/>
    </source>
</evidence>
<sequence>MNLLHGGGRQRQRPGDPVRDAQVAMAEHALSHIARGLSDPGRMASAATGMSSLPPELRVIDTGALSMSGGHTGVALLFGVLGDRERAYAHLARAASLPDPPGSGGLWTGLPALAMATCLTAAAPGDYATLLGQLDTFVAGVVRRRLRAFRQELTRPRGFHHYDIPYGLTGLGRYLLLRGEHDLVADVLASLVELTRPIVVDGDELPGWWVGGGPTLRDVGGYELGHGNLGVAHGITGPLSLLAIAMELGVRVPGQEAAMERIVEWLLERRLEDGHGPFWPATVTLPEQLGSRPRSDTAFRASWCYGTPGIARALQLAGRALGRSSWEEAAVGAMRAMRDRPVTDWGVSGASLCHGWAGILRTSWRIAEDSGDSAVRSIVDTAATQLLALYDAESPFGFRYPLGHGVEIDVAGAIEGAAGIGLALRSCLLAEARSDWDTLFLLS</sequence>
<proteinExistence type="predicted"/>